<feature type="region of interest" description="Disordered" evidence="2">
    <location>
        <begin position="252"/>
        <end position="271"/>
    </location>
</feature>
<dbReference type="GO" id="GO:0009898">
    <property type="term" value="C:cytoplasmic side of plasma membrane"/>
    <property type="evidence" value="ECO:0007669"/>
    <property type="project" value="TreeGrafter"/>
</dbReference>
<protein>
    <submittedName>
        <fullName evidence="4">Arfaptin homology (AH) domain/BAR domain,IMD/I-BAR domain</fullName>
    </submittedName>
</protein>
<dbReference type="InterPro" id="IPR027267">
    <property type="entry name" value="AH/BAR_dom_sf"/>
</dbReference>
<dbReference type="Gene3D" id="1.20.1270.60">
    <property type="entry name" value="Arfaptin homology (AH) domain/BAR domain"/>
    <property type="match status" value="1"/>
</dbReference>
<feature type="compositionally biased region" description="Low complexity" evidence="2">
    <location>
        <begin position="505"/>
        <end position="517"/>
    </location>
</feature>
<dbReference type="GO" id="GO:0015629">
    <property type="term" value="C:actin cytoskeleton"/>
    <property type="evidence" value="ECO:0007669"/>
    <property type="project" value="TreeGrafter"/>
</dbReference>
<feature type="compositionally biased region" description="Polar residues" evidence="2">
    <location>
        <begin position="665"/>
        <end position="682"/>
    </location>
</feature>
<feature type="compositionally biased region" description="Polar residues" evidence="2">
    <location>
        <begin position="485"/>
        <end position="494"/>
    </location>
</feature>
<feature type="region of interest" description="Disordered" evidence="2">
    <location>
        <begin position="697"/>
        <end position="717"/>
    </location>
</feature>
<dbReference type="EMBL" id="CABPRJ010000951">
    <property type="protein sequence ID" value="VVC31818.1"/>
    <property type="molecule type" value="Genomic_DNA"/>
</dbReference>
<dbReference type="InterPro" id="IPR030127">
    <property type="entry name" value="MTSS1/MTSS2"/>
</dbReference>
<feature type="compositionally biased region" description="Basic and acidic residues" evidence="2">
    <location>
        <begin position="433"/>
        <end position="447"/>
    </location>
</feature>
<dbReference type="OrthoDB" id="10061327at2759"/>
<dbReference type="GO" id="GO:0007009">
    <property type="term" value="P:plasma membrane organization"/>
    <property type="evidence" value="ECO:0007669"/>
    <property type="project" value="InterPro"/>
</dbReference>
<gene>
    <name evidence="4" type="ORF">CINCED_3A005031</name>
</gene>
<organism evidence="4 5">
    <name type="scientific">Cinara cedri</name>
    <dbReference type="NCBI Taxonomy" id="506608"/>
    <lineage>
        <taxon>Eukaryota</taxon>
        <taxon>Metazoa</taxon>
        <taxon>Ecdysozoa</taxon>
        <taxon>Arthropoda</taxon>
        <taxon>Hexapoda</taxon>
        <taxon>Insecta</taxon>
        <taxon>Pterygota</taxon>
        <taxon>Neoptera</taxon>
        <taxon>Paraneoptera</taxon>
        <taxon>Hemiptera</taxon>
        <taxon>Sternorrhyncha</taxon>
        <taxon>Aphidomorpha</taxon>
        <taxon>Aphidoidea</taxon>
        <taxon>Aphididae</taxon>
        <taxon>Lachninae</taxon>
        <taxon>Cinara</taxon>
    </lineage>
</organism>
<dbReference type="GO" id="GO:0005543">
    <property type="term" value="F:phospholipid binding"/>
    <property type="evidence" value="ECO:0007669"/>
    <property type="project" value="TreeGrafter"/>
</dbReference>
<feature type="region of interest" description="Disordered" evidence="2">
    <location>
        <begin position="660"/>
        <end position="682"/>
    </location>
</feature>
<dbReference type="PROSITE" id="PS51338">
    <property type="entry name" value="IMD"/>
    <property type="match status" value="1"/>
</dbReference>
<feature type="compositionally biased region" description="Polar residues" evidence="2">
    <location>
        <begin position="558"/>
        <end position="577"/>
    </location>
</feature>
<feature type="region of interest" description="Disordered" evidence="2">
    <location>
        <begin position="417"/>
        <end position="449"/>
    </location>
</feature>
<dbReference type="Pfam" id="PF08397">
    <property type="entry name" value="IMD"/>
    <property type="match status" value="1"/>
</dbReference>
<dbReference type="Proteomes" id="UP000325440">
    <property type="component" value="Unassembled WGS sequence"/>
</dbReference>
<reference evidence="4 5" key="1">
    <citation type="submission" date="2019-08" db="EMBL/GenBank/DDBJ databases">
        <authorList>
            <person name="Alioto T."/>
            <person name="Alioto T."/>
            <person name="Gomez Garrido J."/>
        </authorList>
    </citation>
    <scope>NUCLEOTIDE SEQUENCE [LARGE SCALE GENOMIC DNA]</scope>
</reference>
<dbReference type="GO" id="GO:0003779">
    <property type="term" value="F:actin binding"/>
    <property type="evidence" value="ECO:0007669"/>
    <property type="project" value="InterPro"/>
</dbReference>
<keyword evidence="5" id="KW-1185">Reference proteome</keyword>
<proteinExistence type="predicted"/>
<dbReference type="AlphaFoldDB" id="A0A5E4MHY2"/>
<evidence type="ECO:0000256" key="2">
    <source>
        <dbReference type="SAM" id="MobiDB-lite"/>
    </source>
</evidence>
<dbReference type="SUPFAM" id="SSF103657">
    <property type="entry name" value="BAR/IMD domain-like"/>
    <property type="match status" value="1"/>
</dbReference>
<feature type="domain" description="IMD" evidence="3">
    <location>
        <begin position="3"/>
        <end position="251"/>
    </location>
</feature>
<sequence length="756" mass="83310">MEGLNNGVGKDCNALGGLFQQIVMDLKNGTPLWEDFMAKATKLHTCLRATINAIGAYLDAFQKIADAATNARGATKEIGTALTRMCLRHRAVEARMKTFSSAIMDCLVVPLQEKLEDWKKTIVNLDKEHAKEYKKARSELKKRSTDTLRLQKKARKGAKMNELHKALQDVSDRKAVLEETEKRAVREALIEERSRYCIFVTFLKPVLEEEVAMLMELSHLQEVMDKLEAHTIEPYSLPPASEQVLVDYKGSEMSWTHQTPPSSPSSLGSRKSSMCSINSINSWSSGSIHSPSHQYWNRSLLQPVSNEMCYKGPLPPSRLCSASSHDSGFTSQDTIYTKRQSYVKAPNSSDSNSSSAGSSTPSTPFASSEGGCGTWPNAQETLQFERAASAIMNDARPHTISGGAHHQRPALSAYTFQPDSSIDKTPVVSPQDDYAHVPDVPSRDMHKSCKPTSLKTIEYIQPTYVNMHELASMAANKAQERNAQRNEPTSNLNLKNDGDRKESTSESSLESSSGYSSQTAISNATPDEEVESTLLKYCTLDSRNSSAVKERIRPTSTLGYSSLRSGTLCRRSSVQSNKPPPPIRRTPSILNNSVQNLPPPPPFLLDIAAEQRQQSRSQTSLTSEKVYAEPMTHQRKPFGGSVAETVHNLTQLNHTPASPILLRRTPSNRSTSADRCNSRSSEPVTGFIAALGSRLLQQQPKAAGGSPKSARRWNAPARHSVVDPATCHDSLMEEIKKGMVLRRTIVVNDRSAPKTN</sequence>
<dbReference type="InterPro" id="IPR013606">
    <property type="entry name" value="I-BAR_dom"/>
</dbReference>
<feature type="region of interest" description="Disordered" evidence="2">
    <location>
        <begin position="343"/>
        <end position="372"/>
    </location>
</feature>
<evidence type="ECO:0000313" key="5">
    <source>
        <dbReference type="Proteomes" id="UP000325440"/>
    </source>
</evidence>
<feature type="region of interest" description="Disordered" evidence="2">
    <location>
        <begin position="476"/>
        <end position="527"/>
    </location>
</feature>
<feature type="compositionally biased region" description="Low complexity" evidence="2">
    <location>
        <begin position="345"/>
        <end position="368"/>
    </location>
</feature>
<accession>A0A5E4MHY2</accession>
<evidence type="ECO:0000256" key="1">
    <source>
        <dbReference type="SAM" id="Coils"/>
    </source>
</evidence>
<keyword evidence="1" id="KW-0175">Coiled coil</keyword>
<name>A0A5E4MHY2_9HEMI</name>
<dbReference type="GO" id="GO:0030031">
    <property type="term" value="P:cell projection assembly"/>
    <property type="evidence" value="ECO:0007669"/>
    <property type="project" value="TreeGrafter"/>
</dbReference>
<feature type="coiled-coil region" evidence="1">
    <location>
        <begin position="160"/>
        <end position="187"/>
    </location>
</feature>
<dbReference type="PANTHER" id="PTHR15708:SF4">
    <property type="entry name" value="FI21477P1-RELATED"/>
    <property type="match status" value="1"/>
</dbReference>
<feature type="region of interest" description="Disordered" evidence="2">
    <location>
        <begin position="558"/>
        <end position="590"/>
    </location>
</feature>
<evidence type="ECO:0000259" key="3">
    <source>
        <dbReference type="PROSITE" id="PS51338"/>
    </source>
</evidence>
<dbReference type="PANTHER" id="PTHR15708">
    <property type="entry name" value="ACTIN BUNDLING/MISSING IN METASTASIS-RELATED"/>
    <property type="match status" value="1"/>
</dbReference>
<evidence type="ECO:0000313" key="4">
    <source>
        <dbReference type="EMBL" id="VVC31818.1"/>
    </source>
</evidence>